<accession>A0A1Z5IZR7</accession>
<name>A0A1Z5IZR7_9LACO</name>
<proteinExistence type="predicted"/>
<feature type="compositionally biased region" description="Polar residues" evidence="1">
    <location>
        <begin position="126"/>
        <end position="138"/>
    </location>
</feature>
<dbReference type="EMBL" id="BCMI01000032">
    <property type="protein sequence ID" value="GAX07028.1"/>
    <property type="molecule type" value="Genomic_DNA"/>
</dbReference>
<gene>
    <name evidence="2" type="ORF">IWT25_02376</name>
</gene>
<dbReference type="OrthoDB" id="1258529at2"/>
<feature type="region of interest" description="Disordered" evidence="1">
    <location>
        <begin position="251"/>
        <end position="289"/>
    </location>
</feature>
<dbReference type="RefSeq" id="WP_089121930.1">
    <property type="nucleotide sequence ID" value="NZ_BCMI01000032.1"/>
</dbReference>
<evidence type="ECO:0000313" key="2">
    <source>
        <dbReference type="EMBL" id="GAX07028.1"/>
    </source>
</evidence>
<feature type="region of interest" description="Disordered" evidence="1">
    <location>
        <begin position="118"/>
        <end position="138"/>
    </location>
</feature>
<comment type="caution">
    <text evidence="2">The sequence shown here is derived from an EMBL/GenBank/DDBJ whole genome shotgun (WGS) entry which is preliminary data.</text>
</comment>
<protein>
    <submittedName>
        <fullName evidence="2">Phage DNA replication protein</fullName>
    </submittedName>
</protein>
<feature type="compositionally biased region" description="Basic and acidic residues" evidence="1">
    <location>
        <begin position="261"/>
        <end position="289"/>
    </location>
</feature>
<dbReference type="Proteomes" id="UP000198414">
    <property type="component" value="Unassembled WGS sequence"/>
</dbReference>
<reference evidence="2 3" key="1">
    <citation type="submission" date="2015-11" db="EMBL/GenBank/DDBJ databases">
        <title>Draft genome sequences of new species of the genus Lactobacillus isolated from orchardgrass silage.</title>
        <authorList>
            <person name="Tohno M."/>
            <person name="Tanizawa Y."/>
            <person name="Arita M."/>
        </authorList>
    </citation>
    <scope>NUCLEOTIDE SEQUENCE [LARGE SCALE GENOMIC DNA]</scope>
    <source>
        <strain evidence="2 3">IWT25</strain>
    </source>
</reference>
<sequence>MTNVTASSPYLINENPMNVLPSLAVAFGINQAIILQQFQYWLSKSSNYRDDRKWVYNSFEDWNKQFPWLNIRTIKRIVKELADQGVIITGNYNKLSFDRTNWYSIDYDKLTQIVESTHSDKMSPREGQNVTLSKGQNVTNNNHRLSKITTKPSSHKSKIYDEDSPYLILANFLNKKIHENNPKAKQPNLQTWADDIRKLVEIDKRDKHDVSLVIAWCQKDDFWSTNILSASKLRKQFDQLYIKMRKEATKPNFSEQPLTGEAKRAAEEAKAIAEGLAQKKENSAKERRS</sequence>
<dbReference type="AlphaFoldDB" id="A0A1Z5IZR7"/>
<organism evidence="2 3">
    <name type="scientific">Secundilactobacillus pentosiphilus</name>
    <dbReference type="NCBI Taxonomy" id="1714682"/>
    <lineage>
        <taxon>Bacteria</taxon>
        <taxon>Bacillati</taxon>
        <taxon>Bacillota</taxon>
        <taxon>Bacilli</taxon>
        <taxon>Lactobacillales</taxon>
        <taxon>Lactobacillaceae</taxon>
        <taxon>Secundilactobacillus</taxon>
    </lineage>
</organism>
<evidence type="ECO:0000256" key="1">
    <source>
        <dbReference type="SAM" id="MobiDB-lite"/>
    </source>
</evidence>
<evidence type="ECO:0000313" key="3">
    <source>
        <dbReference type="Proteomes" id="UP000198414"/>
    </source>
</evidence>